<feature type="compositionally biased region" description="Polar residues" evidence="1">
    <location>
        <begin position="50"/>
        <end position="66"/>
    </location>
</feature>
<name>A0A2A9M344_BESBE</name>
<feature type="region of interest" description="Disordered" evidence="1">
    <location>
        <begin position="433"/>
        <end position="462"/>
    </location>
</feature>
<evidence type="ECO:0000313" key="3">
    <source>
        <dbReference type="Proteomes" id="UP000224006"/>
    </source>
</evidence>
<dbReference type="EMBL" id="NWUJ01000010">
    <property type="protein sequence ID" value="PFH32908.1"/>
    <property type="molecule type" value="Genomic_DNA"/>
</dbReference>
<sequence>MPQLVFPPSEPSECSPSRLSGEEARSDSGAEDLAGSEREEATDEEVKAHSPSSSPCVLSRASSTEFVPSCDPSASSPSSYLSLPASSLVSSSSFSSSISEEPSPPEAPSGSDSRERLSDEGAAPEPVAPGDGEAPGERVTSLSQISSSSFFRPSSFSRRTQSASLSQGSQAACLPLFFRGESLPVPASPLSAASSSLSSAASVRLHSSSLASCAAGESAPFAVDAAREGTEEDEGESDSATAAAPANQASLSPLSAASFCDAPALPQDKLSVDAAPPLSPIKSFFSSTSFPATSPFATAARFALTGLTASYPPPPFTRSGAPDGSRGGRDDALSSASARAAVESHEAPEAPEKETLISSSRGDSSLSPGLPASTWSPLPQASVHVPPSLLLPFAQSEETRARTPERGLRAAFIPGRFAKLLQRLGGAREAADSEAASLIHAPRRPEPRSRASGESSASSAAGDATASFVSSRVSSFSSAVAFPPPAEAASLSASFASFAPTEALPSFARADLHAEERQSLFKMPEQARGRECGGVDAQLSRDFQSALAQRPHPYPARRAEDYRFFPPPQDGRAQMLMLMELSRLRGEMMQLQLAASKPPNIIIQNKTEVAATTETNVQQGGRGDPPRNRFVEWLSRFFSSRMNQFFLLCGLGLGCYMLLEHWRHTWRMAQLRRRVDSNIVLRGVQMLEETIGVRRPSTFF</sequence>
<reference evidence="2 3" key="1">
    <citation type="submission" date="2017-09" db="EMBL/GenBank/DDBJ databases">
        <title>Genome sequencing of Besnoitia besnoiti strain Bb-Ger1.</title>
        <authorList>
            <person name="Schares G."/>
            <person name="Venepally P."/>
            <person name="Lorenzi H.A."/>
        </authorList>
    </citation>
    <scope>NUCLEOTIDE SEQUENCE [LARGE SCALE GENOMIC DNA]</scope>
    <source>
        <strain evidence="2 3">Bb-Ger1</strain>
    </source>
</reference>
<feature type="compositionally biased region" description="Basic and acidic residues" evidence="1">
    <location>
        <begin position="35"/>
        <end position="48"/>
    </location>
</feature>
<dbReference type="AlphaFoldDB" id="A0A2A9M344"/>
<proteinExistence type="predicted"/>
<protein>
    <submittedName>
        <fullName evidence="2">Uncharacterized protein</fullName>
    </submittedName>
</protein>
<evidence type="ECO:0000256" key="1">
    <source>
        <dbReference type="SAM" id="MobiDB-lite"/>
    </source>
</evidence>
<feature type="compositionally biased region" description="Low complexity" evidence="1">
    <location>
        <begin position="68"/>
        <end position="101"/>
    </location>
</feature>
<evidence type="ECO:0000313" key="2">
    <source>
        <dbReference type="EMBL" id="PFH32908.1"/>
    </source>
</evidence>
<feature type="compositionally biased region" description="Basic and acidic residues" evidence="1">
    <location>
        <begin position="342"/>
        <end position="355"/>
    </location>
</feature>
<feature type="compositionally biased region" description="Low complexity" evidence="1">
    <location>
        <begin position="452"/>
        <end position="462"/>
    </location>
</feature>
<feature type="compositionally biased region" description="Low complexity" evidence="1">
    <location>
        <begin position="141"/>
        <end position="167"/>
    </location>
</feature>
<feature type="region of interest" description="Disordered" evidence="1">
    <location>
        <begin position="309"/>
        <end position="379"/>
    </location>
</feature>
<dbReference type="GeneID" id="40306582"/>
<accession>A0A2A9M344</accession>
<gene>
    <name evidence="2" type="ORF">BESB_015210</name>
</gene>
<dbReference type="KEGG" id="bbes:BESB_015210"/>
<feature type="compositionally biased region" description="Low complexity" evidence="1">
    <location>
        <begin position="358"/>
        <end position="371"/>
    </location>
</feature>
<comment type="caution">
    <text evidence="2">The sequence shown here is derived from an EMBL/GenBank/DDBJ whole genome shotgun (WGS) entry which is preliminary data.</text>
</comment>
<feature type="region of interest" description="Disordered" evidence="1">
    <location>
        <begin position="1"/>
        <end position="167"/>
    </location>
</feature>
<keyword evidence="3" id="KW-1185">Reference proteome</keyword>
<dbReference type="Proteomes" id="UP000224006">
    <property type="component" value="Chromosome IX"/>
</dbReference>
<dbReference type="VEuPathDB" id="ToxoDB:BESB_015210"/>
<dbReference type="OrthoDB" id="372164at2759"/>
<dbReference type="RefSeq" id="XP_029216917.1">
    <property type="nucleotide sequence ID" value="XM_029360250.1"/>
</dbReference>
<organism evidence="2 3">
    <name type="scientific">Besnoitia besnoiti</name>
    <name type="common">Apicomplexan protozoan</name>
    <dbReference type="NCBI Taxonomy" id="94643"/>
    <lineage>
        <taxon>Eukaryota</taxon>
        <taxon>Sar</taxon>
        <taxon>Alveolata</taxon>
        <taxon>Apicomplexa</taxon>
        <taxon>Conoidasida</taxon>
        <taxon>Coccidia</taxon>
        <taxon>Eucoccidiorida</taxon>
        <taxon>Eimeriorina</taxon>
        <taxon>Sarcocystidae</taxon>
        <taxon>Besnoitia</taxon>
    </lineage>
</organism>